<sequence>MATQPGSPENTRHSPNGSNSDQNNTVQNGESYKPGNIRVDTGAVPAVRTWTQADRHAADTQMRTQAMEELMKSWMDRLKLITVITTFFAATEAQMLGITTPSDDDIHKTSVWPIAQRVANTSFASALVIHLCAAIISFLAAFFLVRHRLKEASKEEMEAEMKAEAHAAGGDKPSEHSTRLISANPHVVEMGPFHHGEPPTRLVQLLHVLCMWFVVLGFAFALAGTEAYTWDRLSTGASAFVSACMGVCWLAAIATVMIACVRGLTSHGSASRYLPV</sequence>
<feature type="transmembrane region" description="Helical" evidence="2">
    <location>
        <begin position="205"/>
        <end position="225"/>
    </location>
</feature>
<keyword evidence="2" id="KW-1133">Transmembrane helix</keyword>
<evidence type="ECO:0000313" key="3">
    <source>
        <dbReference type="EMBL" id="KZT72251.1"/>
    </source>
</evidence>
<dbReference type="EMBL" id="KV429041">
    <property type="protein sequence ID" value="KZT72251.1"/>
    <property type="molecule type" value="Genomic_DNA"/>
</dbReference>
<feature type="transmembrane region" description="Helical" evidence="2">
    <location>
        <begin position="122"/>
        <end position="145"/>
    </location>
</feature>
<feature type="region of interest" description="Disordered" evidence="1">
    <location>
        <begin position="1"/>
        <end position="38"/>
    </location>
</feature>
<feature type="transmembrane region" description="Helical" evidence="2">
    <location>
        <begin position="237"/>
        <end position="261"/>
    </location>
</feature>
<evidence type="ECO:0000313" key="4">
    <source>
        <dbReference type="Proteomes" id="UP000076727"/>
    </source>
</evidence>
<reference evidence="3 4" key="1">
    <citation type="journal article" date="2016" name="Mol. Biol. Evol.">
        <title>Comparative Genomics of Early-Diverging Mushroom-Forming Fungi Provides Insights into the Origins of Lignocellulose Decay Capabilities.</title>
        <authorList>
            <person name="Nagy L.G."/>
            <person name="Riley R."/>
            <person name="Tritt A."/>
            <person name="Adam C."/>
            <person name="Daum C."/>
            <person name="Floudas D."/>
            <person name="Sun H."/>
            <person name="Yadav J.S."/>
            <person name="Pangilinan J."/>
            <person name="Larsson K.H."/>
            <person name="Matsuura K."/>
            <person name="Barry K."/>
            <person name="Labutti K."/>
            <person name="Kuo R."/>
            <person name="Ohm R.A."/>
            <person name="Bhattacharya S.S."/>
            <person name="Shirouzu T."/>
            <person name="Yoshinaga Y."/>
            <person name="Martin F.M."/>
            <person name="Grigoriev I.V."/>
            <person name="Hibbett D.S."/>
        </authorList>
    </citation>
    <scope>NUCLEOTIDE SEQUENCE [LARGE SCALE GENOMIC DNA]</scope>
    <source>
        <strain evidence="3 4">L-15889</strain>
    </source>
</reference>
<organism evidence="3 4">
    <name type="scientific">Daedalea quercina L-15889</name>
    <dbReference type="NCBI Taxonomy" id="1314783"/>
    <lineage>
        <taxon>Eukaryota</taxon>
        <taxon>Fungi</taxon>
        <taxon>Dikarya</taxon>
        <taxon>Basidiomycota</taxon>
        <taxon>Agaricomycotina</taxon>
        <taxon>Agaricomycetes</taxon>
        <taxon>Polyporales</taxon>
        <taxon>Fomitopsis</taxon>
    </lineage>
</organism>
<protein>
    <submittedName>
        <fullName evidence="3">Uncharacterized protein</fullName>
    </submittedName>
</protein>
<name>A0A165SNC2_9APHY</name>
<gene>
    <name evidence="3" type="ORF">DAEQUDRAFT_762995</name>
</gene>
<dbReference type="Proteomes" id="UP000076727">
    <property type="component" value="Unassembled WGS sequence"/>
</dbReference>
<feature type="compositionally biased region" description="Polar residues" evidence="1">
    <location>
        <begin position="1"/>
        <end position="30"/>
    </location>
</feature>
<feature type="transmembrane region" description="Helical" evidence="2">
    <location>
        <begin position="80"/>
        <end position="102"/>
    </location>
</feature>
<proteinExistence type="predicted"/>
<keyword evidence="4" id="KW-1185">Reference proteome</keyword>
<keyword evidence="2" id="KW-0472">Membrane</keyword>
<dbReference type="OrthoDB" id="2653987at2759"/>
<accession>A0A165SNC2</accession>
<dbReference type="AlphaFoldDB" id="A0A165SNC2"/>
<evidence type="ECO:0000256" key="2">
    <source>
        <dbReference type="SAM" id="Phobius"/>
    </source>
</evidence>
<keyword evidence="2" id="KW-0812">Transmembrane</keyword>
<evidence type="ECO:0000256" key="1">
    <source>
        <dbReference type="SAM" id="MobiDB-lite"/>
    </source>
</evidence>